<dbReference type="PANTHER" id="PTHR28055">
    <property type="entry name" value="ALTERED INHERITANCE OF MITOCHONDRIA PROTEIN 41, MITOCHONDRIAL"/>
    <property type="match status" value="1"/>
</dbReference>
<keyword evidence="2" id="KW-1185">Reference proteome</keyword>
<dbReference type="EMBL" id="LR699119">
    <property type="protein sequence ID" value="VVC75022.1"/>
    <property type="molecule type" value="Genomic_DNA"/>
</dbReference>
<name>A0A5E4PEM0_9COXI</name>
<dbReference type="InterPro" id="IPR042184">
    <property type="entry name" value="YqeY/Aim41_N"/>
</dbReference>
<proteinExistence type="predicted"/>
<dbReference type="InterPro" id="IPR019004">
    <property type="entry name" value="YqeY/Aim41"/>
</dbReference>
<dbReference type="InterPro" id="IPR003789">
    <property type="entry name" value="Asn/Gln_tRNA_amidoTrase-B-like"/>
</dbReference>
<evidence type="ECO:0000313" key="2">
    <source>
        <dbReference type="Proteomes" id="UP000324194"/>
    </source>
</evidence>
<evidence type="ECO:0000313" key="1">
    <source>
        <dbReference type="EMBL" id="VVC75022.1"/>
    </source>
</evidence>
<accession>A0A5E4PEM0</accession>
<sequence>MTSVIKDKILEDMKVAMRSQEKERLATIRLIMAALKQREVDERIELSDEQIIATLNKMIKQRRDSISQFEAGNRQDLAQKEMEEVRIIQQYLPAQLSETEVEQAVVAAIQESGATSAKDMGKVMGVLKTKLQGKADMTVVSSKVKEKLAG</sequence>
<reference evidence="1 2" key="1">
    <citation type="submission" date="2019-08" db="EMBL/GenBank/DDBJ databases">
        <authorList>
            <person name="Guy L."/>
        </authorList>
    </citation>
    <scope>NUCLEOTIDE SEQUENCE [LARGE SCALE GENOMIC DNA]</scope>
    <source>
        <strain evidence="1 2">SGT-108</strain>
    </source>
</reference>
<dbReference type="OrthoDB" id="9788127at2"/>
<evidence type="ECO:0008006" key="3">
    <source>
        <dbReference type="Google" id="ProtNLM"/>
    </source>
</evidence>
<dbReference type="Proteomes" id="UP000324194">
    <property type="component" value="Chromosome 1"/>
</dbReference>
<dbReference type="InterPro" id="IPR023168">
    <property type="entry name" value="GatB_Yqey_C_2"/>
</dbReference>
<dbReference type="SUPFAM" id="SSF89095">
    <property type="entry name" value="GatB/YqeY motif"/>
    <property type="match status" value="1"/>
</dbReference>
<dbReference type="KEGG" id="asip:AQUSIP_02970"/>
<dbReference type="Gene3D" id="1.10.10.410">
    <property type="match status" value="1"/>
</dbReference>
<dbReference type="RefSeq" id="WP_148337944.1">
    <property type="nucleotide sequence ID" value="NZ_LR699119.1"/>
</dbReference>
<protein>
    <recommendedName>
        <fullName evidence="3">Glutamyl-tRNA(Gln) amidotransferase subunit E</fullName>
    </recommendedName>
</protein>
<dbReference type="Gene3D" id="1.10.1510.10">
    <property type="entry name" value="Uncharacterised protein YqeY/AIM41 PF09424, N-terminal domain"/>
    <property type="match status" value="1"/>
</dbReference>
<gene>
    <name evidence="1" type="ORF">AQUSIP_02970</name>
</gene>
<dbReference type="PANTHER" id="PTHR28055:SF1">
    <property type="entry name" value="ALTERED INHERITANCE OF MITOCHONDRIA PROTEIN 41, MITOCHONDRIAL"/>
    <property type="match status" value="1"/>
</dbReference>
<dbReference type="Pfam" id="PF09424">
    <property type="entry name" value="YqeY"/>
    <property type="match status" value="1"/>
</dbReference>
<organism evidence="1 2">
    <name type="scientific">Aquicella siphonis</name>
    <dbReference type="NCBI Taxonomy" id="254247"/>
    <lineage>
        <taxon>Bacteria</taxon>
        <taxon>Pseudomonadati</taxon>
        <taxon>Pseudomonadota</taxon>
        <taxon>Gammaproteobacteria</taxon>
        <taxon>Legionellales</taxon>
        <taxon>Coxiellaceae</taxon>
        <taxon>Aquicella</taxon>
    </lineage>
</organism>
<dbReference type="GO" id="GO:0016884">
    <property type="term" value="F:carbon-nitrogen ligase activity, with glutamine as amido-N-donor"/>
    <property type="evidence" value="ECO:0007669"/>
    <property type="project" value="InterPro"/>
</dbReference>
<dbReference type="AlphaFoldDB" id="A0A5E4PEM0"/>